<evidence type="ECO:0000256" key="1">
    <source>
        <dbReference type="ARBA" id="ARBA00008425"/>
    </source>
</evidence>
<dbReference type="Proteomes" id="UP000615755">
    <property type="component" value="Unassembled WGS sequence"/>
</dbReference>
<evidence type="ECO:0000313" key="6">
    <source>
        <dbReference type="EMBL" id="MBE0369958.1"/>
    </source>
</evidence>
<keyword evidence="2" id="KW-0479">Metal-binding</keyword>
<keyword evidence="7" id="KW-1185">Reference proteome</keyword>
<dbReference type="InterPro" id="IPR003819">
    <property type="entry name" value="TauD/TfdA-like"/>
</dbReference>
<feature type="domain" description="TauD/TfdA-like" evidence="5">
    <location>
        <begin position="250"/>
        <end position="311"/>
    </location>
</feature>
<evidence type="ECO:0000313" key="7">
    <source>
        <dbReference type="Proteomes" id="UP000615755"/>
    </source>
</evidence>
<sequence>MELRKECSSIINMSDSDTLSTSVVLVLSELEKKKIEKIIGEHQSVESDDGAEIMYSYLETWTKFPERIKKKLLEFKFKGNTNSYLLLKNLPLQAGLCPTPPKKHDVISRERDFAALLQSVISVSLGYLYNFKDKITSGLVDDVFPIKQDSNKQVGTNSVFLEWHVEDGFHEMKADYVSLLCLREDHKVQTYLMPARHLNLSDSDERQLSKFDYLIWEDLTFINDGELQSSKVQVLDGTSDPEIIYDPAYMEACSNESKDAMAAVKESIVKNCISLSLAEGDLLIFDNRRVVHSRNAYEPKFNGEDRWLLRTLIVESWWKAKNKKVSSTLFVN</sequence>
<keyword evidence="4" id="KW-0408">Iron</keyword>
<name>A0ABR9EG19_9GAMM</name>
<gene>
    <name evidence="6" type="ORF">PAUR_a4569</name>
</gene>
<comment type="similarity">
    <text evidence="1">Belongs to the clavaminate synthase family.</text>
</comment>
<dbReference type="RefSeq" id="WP_192509134.1">
    <property type="nucleotide sequence ID" value="NZ_AQGV01000014.1"/>
</dbReference>
<evidence type="ECO:0000259" key="5">
    <source>
        <dbReference type="Pfam" id="PF02668"/>
    </source>
</evidence>
<evidence type="ECO:0000256" key="2">
    <source>
        <dbReference type="ARBA" id="ARBA00022723"/>
    </source>
</evidence>
<comment type="caution">
    <text evidence="6">The sequence shown here is derived from an EMBL/GenBank/DDBJ whole genome shotgun (WGS) entry which is preliminary data.</text>
</comment>
<dbReference type="Gene3D" id="3.60.130.10">
    <property type="entry name" value="Clavaminate synthase-like"/>
    <property type="match status" value="1"/>
</dbReference>
<protein>
    <recommendedName>
        <fullName evidence="5">TauD/TfdA-like domain-containing protein</fullName>
    </recommendedName>
</protein>
<reference evidence="6 7" key="1">
    <citation type="submission" date="2015-03" db="EMBL/GenBank/DDBJ databases">
        <title>Genome sequence of Pseudoalteromonas aurantia.</title>
        <authorList>
            <person name="Xie B.-B."/>
            <person name="Rong J.-C."/>
            <person name="Qin Q.-L."/>
            <person name="Zhang Y.-Z."/>
        </authorList>
    </citation>
    <scope>NUCLEOTIDE SEQUENCE [LARGE SCALE GENOMIC DNA]</scope>
    <source>
        <strain evidence="6 7">208</strain>
    </source>
</reference>
<accession>A0ABR9EG19</accession>
<dbReference type="Pfam" id="PF02668">
    <property type="entry name" value="TauD"/>
    <property type="match status" value="1"/>
</dbReference>
<evidence type="ECO:0000256" key="3">
    <source>
        <dbReference type="ARBA" id="ARBA00023002"/>
    </source>
</evidence>
<evidence type="ECO:0000256" key="4">
    <source>
        <dbReference type="ARBA" id="ARBA00023004"/>
    </source>
</evidence>
<dbReference type="EMBL" id="AQGV01000014">
    <property type="protein sequence ID" value="MBE0369958.1"/>
    <property type="molecule type" value="Genomic_DNA"/>
</dbReference>
<keyword evidence="3" id="KW-0560">Oxidoreductase</keyword>
<dbReference type="InterPro" id="IPR014503">
    <property type="entry name" value="Clavaminate_syn-like"/>
</dbReference>
<organism evidence="6 7">
    <name type="scientific">Pseudoalteromonas aurantia 208</name>
    <dbReference type="NCBI Taxonomy" id="1314867"/>
    <lineage>
        <taxon>Bacteria</taxon>
        <taxon>Pseudomonadati</taxon>
        <taxon>Pseudomonadota</taxon>
        <taxon>Gammaproteobacteria</taxon>
        <taxon>Alteromonadales</taxon>
        <taxon>Pseudoalteromonadaceae</taxon>
        <taxon>Pseudoalteromonas</taxon>
    </lineage>
</organism>
<dbReference type="InterPro" id="IPR042098">
    <property type="entry name" value="TauD-like_sf"/>
</dbReference>
<proteinExistence type="inferred from homology"/>
<dbReference type="PIRSF" id="PIRSF019543">
    <property type="entry name" value="Clavaminate_syn"/>
    <property type="match status" value="1"/>
</dbReference>
<dbReference type="SUPFAM" id="SSF51197">
    <property type="entry name" value="Clavaminate synthase-like"/>
    <property type="match status" value="1"/>
</dbReference>